<organism evidence="6 7">
    <name type="scientific">Actinomadura syzygii</name>
    <dbReference type="NCBI Taxonomy" id="1427538"/>
    <lineage>
        <taxon>Bacteria</taxon>
        <taxon>Bacillati</taxon>
        <taxon>Actinomycetota</taxon>
        <taxon>Actinomycetes</taxon>
        <taxon>Streptosporangiales</taxon>
        <taxon>Thermomonosporaceae</taxon>
        <taxon>Actinomadura</taxon>
    </lineage>
</organism>
<keyword evidence="7" id="KW-1185">Reference proteome</keyword>
<evidence type="ECO:0000256" key="3">
    <source>
        <dbReference type="PIRSR" id="PIRSR000390-2"/>
    </source>
</evidence>
<comment type="similarity">
    <text evidence="4">Belongs to the DegT/DnrJ/EryC1 family.</text>
</comment>
<evidence type="ECO:0000256" key="5">
    <source>
        <dbReference type="SAM" id="MobiDB-lite"/>
    </source>
</evidence>
<name>A0A5D0TXA2_9ACTN</name>
<feature type="modified residue" description="N6-(pyridoxal phosphate)lysine" evidence="3">
    <location>
        <position position="215"/>
    </location>
</feature>
<dbReference type="PANTHER" id="PTHR30244">
    <property type="entry name" value="TRANSAMINASE"/>
    <property type="match status" value="1"/>
</dbReference>
<keyword evidence="6" id="KW-0032">Aminotransferase</keyword>
<dbReference type="PANTHER" id="PTHR30244:SF34">
    <property type="entry name" value="DTDP-4-AMINO-4,6-DIDEOXYGALACTOSE TRANSAMINASE"/>
    <property type="match status" value="1"/>
</dbReference>
<sequence length="432" mass="46608">MTQPPRVSGARRSRPLPELAVNGGTPVRSPRRRWPEWPVPAPNADRNLREVLSAGRWAISGPQGPELFERRFGRAFAAYTGSRYCVPVDHGSSALVIALESLRLDHGDVVLVPALTWIASASAALRAGLLPLLVDVDPATGCMTAEHLDTDVPARAAVVVHWANVMADVPALVKAAAARDMVVIEDAAQAHGGRWEGRGAGSMGRLGCFSFQDRKVLTGGEGGAVVTDDGALAVALEELRADSRSYRPEPAGPDELELAETAGIHGANFCMSEFNAAVLCAQIEVLEEEHDRRERNFRLLAGLLASIDGVRLLTPAPEQTRLAIYEATFIFDELPPGVTNQDIATALSAELGRGFYLTDTPLHRSPLLRPWTKPTLKPLADRFADLHRGRRYPVTDHIATHCVQTHHSALLGDATDMNDIAEAIDKVTRAIG</sequence>
<dbReference type="RefSeq" id="WP_148353607.1">
    <property type="nucleotide sequence ID" value="NZ_JBHSBF010000006.1"/>
</dbReference>
<comment type="caution">
    <text evidence="6">The sequence shown here is derived from an EMBL/GenBank/DDBJ whole genome shotgun (WGS) entry which is preliminary data.</text>
</comment>
<dbReference type="Pfam" id="PF01041">
    <property type="entry name" value="DegT_DnrJ_EryC1"/>
    <property type="match status" value="1"/>
</dbReference>
<dbReference type="InterPro" id="IPR015422">
    <property type="entry name" value="PyrdxlP-dep_Trfase_small"/>
</dbReference>
<dbReference type="OrthoDB" id="9804264at2"/>
<dbReference type="InterPro" id="IPR015421">
    <property type="entry name" value="PyrdxlP-dep_Trfase_major"/>
</dbReference>
<gene>
    <name evidence="6" type="ORF">FXF65_31055</name>
</gene>
<evidence type="ECO:0000313" key="7">
    <source>
        <dbReference type="Proteomes" id="UP000322634"/>
    </source>
</evidence>
<evidence type="ECO:0000256" key="4">
    <source>
        <dbReference type="RuleBase" id="RU004508"/>
    </source>
</evidence>
<dbReference type="Proteomes" id="UP000322634">
    <property type="component" value="Unassembled WGS sequence"/>
</dbReference>
<dbReference type="InterPro" id="IPR015424">
    <property type="entry name" value="PyrdxlP-dep_Trfase"/>
</dbReference>
<evidence type="ECO:0000313" key="6">
    <source>
        <dbReference type="EMBL" id="TYC10354.1"/>
    </source>
</evidence>
<dbReference type="Gene3D" id="3.90.1150.10">
    <property type="entry name" value="Aspartate Aminotransferase, domain 1"/>
    <property type="match status" value="1"/>
</dbReference>
<protein>
    <submittedName>
        <fullName evidence="6">DegT/DnrJ/EryC1/StrS family aminotransferase</fullName>
    </submittedName>
</protein>
<keyword evidence="6" id="KW-0808">Transferase</keyword>
<feature type="region of interest" description="Disordered" evidence="5">
    <location>
        <begin position="1"/>
        <end position="40"/>
    </location>
</feature>
<dbReference type="AlphaFoldDB" id="A0A5D0TXA2"/>
<dbReference type="GO" id="GO:0000271">
    <property type="term" value="P:polysaccharide biosynthetic process"/>
    <property type="evidence" value="ECO:0007669"/>
    <property type="project" value="TreeGrafter"/>
</dbReference>
<evidence type="ECO:0000256" key="2">
    <source>
        <dbReference type="PIRSR" id="PIRSR000390-1"/>
    </source>
</evidence>
<comment type="cofactor">
    <cofactor evidence="1">
        <name>pyridoxal 5'-phosphate</name>
        <dbReference type="ChEBI" id="CHEBI:597326"/>
    </cofactor>
</comment>
<dbReference type="PIRSF" id="PIRSF000390">
    <property type="entry name" value="PLP_StrS"/>
    <property type="match status" value="1"/>
</dbReference>
<accession>A0A5D0TXA2</accession>
<proteinExistence type="inferred from homology"/>
<dbReference type="GO" id="GO:0030170">
    <property type="term" value="F:pyridoxal phosphate binding"/>
    <property type="evidence" value="ECO:0007669"/>
    <property type="project" value="TreeGrafter"/>
</dbReference>
<dbReference type="SUPFAM" id="SSF53383">
    <property type="entry name" value="PLP-dependent transferases"/>
    <property type="match status" value="1"/>
</dbReference>
<keyword evidence="3 4" id="KW-0663">Pyridoxal phosphate</keyword>
<dbReference type="EMBL" id="VSFF01000012">
    <property type="protein sequence ID" value="TYC10354.1"/>
    <property type="molecule type" value="Genomic_DNA"/>
</dbReference>
<feature type="active site" description="Proton acceptor" evidence="2">
    <location>
        <position position="215"/>
    </location>
</feature>
<dbReference type="Gene3D" id="3.40.640.10">
    <property type="entry name" value="Type I PLP-dependent aspartate aminotransferase-like (Major domain)"/>
    <property type="match status" value="1"/>
</dbReference>
<reference evidence="6 7" key="1">
    <citation type="submission" date="2019-08" db="EMBL/GenBank/DDBJ databases">
        <title>Actinomadura sp. nov. CYP1-5 isolated from mountain soil.</title>
        <authorList>
            <person name="Songsumanus A."/>
            <person name="Kuncharoen N."/>
            <person name="Kudo T."/>
            <person name="Yuki M."/>
            <person name="Igarashi Y."/>
            <person name="Tanasupawat S."/>
        </authorList>
    </citation>
    <scope>NUCLEOTIDE SEQUENCE [LARGE SCALE GENOMIC DNA]</scope>
    <source>
        <strain evidence="6 7">GKU157</strain>
    </source>
</reference>
<evidence type="ECO:0000256" key="1">
    <source>
        <dbReference type="ARBA" id="ARBA00001933"/>
    </source>
</evidence>
<dbReference type="InterPro" id="IPR000653">
    <property type="entry name" value="DegT/StrS_aminotransferase"/>
</dbReference>
<dbReference type="GO" id="GO:0008483">
    <property type="term" value="F:transaminase activity"/>
    <property type="evidence" value="ECO:0007669"/>
    <property type="project" value="UniProtKB-KW"/>
</dbReference>